<evidence type="ECO:0000313" key="3">
    <source>
        <dbReference type="Proteomes" id="UP000240728"/>
    </source>
</evidence>
<keyword evidence="3" id="KW-1185">Reference proteome</keyword>
<dbReference type="Proteomes" id="UP000240728">
    <property type="component" value="Unassembled WGS sequence"/>
</dbReference>
<name>A0AAX0Z131_9GAMM</name>
<sequence>MLNENTSKLLFVIGVFGWIISFILVLKLNSVTDIQKLKDQQAQHSLQIKDLLTKEIDAVYSKCEASLTIGKNIKWKGQFSLVEKYCTSPIISGDINNIAKCKEILKCKPSNP</sequence>
<feature type="transmembrane region" description="Helical" evidence="1">
    <location>
        <begin position="6"/>
        <end position="26"/>
    </location>
</feature>
<keyword evidence="1" id="KW-1133">Transmembrane helix</keyword>
<accession>A0AAX0Z131</accession>
<organism evidence="2 3">
    <name type="scientific">Photobacterium kishitanii</name>
    <dbReference type="NCBI Taxonomy" id="318456"/>
    <lineage>
        <taxon>Bacteria</taxon>
        <taxon>Pseudomonadati</taxon>
        <taxon>Pseudomonadota</taxon>
        <taxon>Gammaproteobacteria</taxon>
        <taxon>Vibrionales</taxon>
        <taxon>Vibrionaceae</taxon>
        <taxon>Photobacterium</taxon>
    </lineage>
</organism>
<comment type="caution">
    <text evidence="2">The sequence shown here is derived from an EMBL/GenBank/DDBJ whole genome shotgun (WGS) entry which is preliminary data.</text>
</comment>
<proteinExistence type="predicted"/>
<dbReference type="AlphaFoldDB" id="A0AAX0Z131"/>
<dbReference type="RefSeq" id="WP_045041080.1">
    <property type="nucleotide sequence ID" value="NZ_JZTB01000027.1"/>
</dbReference>
<evidence type="ECO:0000256" key="1">
    <source>
        <dbReference type="SAM" id="Phobius"/>
    </source>
</evidence>
<keyword evidence="1" id="KW-0812">Transmembrane</keyword>
<protein>
    <submittedName>
        <fullName evidence="2">Uncharacterized protein</fullName>
    </submittedName>
</protein>
<gene>
    <name evidence="2" type="ORF">C0W53_07725</name>
</gene>
<dbReference type="EMBL" id="PYOZ01000003">
    <property type="protein sequence ID" value="PSX45893.1"/>
    <property type="molecule type" value="Genomic_DNA"/>
</dbReference>
<keyword evidence="1" id="KW-0472">Membrane</keyword>
<reference evidence="2 3" key="1">
    <citation type="submission" date="2018-01" db="EMBL/GenBank/DDBJ databases">
        <title>Whole genome sequencing of Histamine producing bacteria.</title>
        <authorList>
            <person name="Butler K."/>
        </authorList>
    </citation>
    <scope>NUCLEOTIDE SEQUENCE [LARGE SCALE GENOMIC DNA]</scope>
    <source>
        <strain evidence="2 3">A1-4</strain>
    </source>
</reference>
<evidence type="ECO:0000313" key="2">
    <source>
        <dbReference type="EMBL" id="PSX45893.1"/>
    </source>
</evidence>